<dbReference type="SUPFAM" id="SSF57667">
    <property type="entry name" value="beta-beta-alpha zinc fingers"/>
    <property type="match status" value="2"/>
</dbReference>
<keyword evidence="4 7" id="KW-0863">Zinc-finger</keyword>
<feature type="region of interest" description="Disordered" evidence="8">
    <location>
        <begin position="378"/>
        <end position="401"/>
    </location>
</feature>
<dbReference type="AlphaFoldDB" id="A0A9P8VTQ3"/>
<dbReference type="PROSITE" id="PS00028">
    <property type="entry name" value="ZINC_FINGER_C2H2_1"/>
    <property type="match status" value="1"/>
</dbReference>
<dbReference type="InterPro" id="IPR013087">
    <property type="entry name" value="Znf_C2H2_type"/>
</dbReference>
<keyword evidence="3" id="KW-0677">Repeat</keyword>
<evidence type="ECO:0000256" key="2">
    <source>
        <dbReference type="ARBA" id="ARBA00022723"/>
    </source>
</evidence>
<keyword evidence="11" id="KW-1185">Reference proteome</keyword>
<protein>
    <recommendedName>
        <fullName evidence="9">C2H2-type domain-containing protein</fullName>
    </recommendedName>
</protein>
<keyword evidence="6" id="KW-0539">Nucleus</keyword>
<reference evidence="10 11" key="1">
    <citation type="journal article" date="2021" name="Nat. Commun.">
        <title>Genetic determinants of endophytism in the Arabidopsis root mycobiome.</title>
        <authorList>
            <person name="Mesny F."/>
            <person name="Miyauchi S."/>
            <person name="Thiergart T."/>
            <person name="Pickel B."/>
            <person name="Atanasova L."/>
            <person name="Karlsson M."/>
            <person name="Huettel B."/>
            <person name="Barry K.W."/>
            <person name="Haridas S."/>
            <person name="Chen C."/>
            <person name="Bauer D."/>
            <person name="Andreopoulos W."/>
            <person name="Pangilinan J."/>
            <person name="LaButti K."/>
            <person name="Riley R."/>
            <person name="Lipzen A."/>
            <person name="Clum A."/>
            <person name="Drula E."/>
            <person name="Henrissat B."/>
            <person name="Kohler A."/>
            <person name="Grigoriev I.V."/>
            <person name="Martin F.M."/>
            <person name="Hacquard S."/>
        </authorList>
    </citation>
    <scope>NUCLEOTIDE SEQUENCE [LARGE SCALE GENOMIC DNA]</scope>
    <source>
        <strain evidence="10 11">MPI-CAGE-CH-0241</strain>
    </source>
</reference>
<dbReference type="Proteomes" id="UP000777438">
    <property type="component" value="Unassembled WGS sequence"/>
</dbReference>
<feature type="compositionally biased region" description="Polar residues" evidence="8">
    <location>
        <begin position="382"/>
        <end position="401"/>
    </location>
</feature>
<dbReference type="GO" id="GO:0005634">
    <property type="term" value="C:nucleus"/>
    <property type="evidence" value="ECO:0007669"/>
    <property type="project" value="UniProtKB-SubCell"/>
</dbReference>
<dbReference type="FunFam" id="3.30.160.60:FF:000239">
    <property type="entry name" value="C2H2 type zinc finger protein"/>
    <property type="match status" value="1"/>
</dbReference>
<gene>
    <name evidence="10" type="ORF">B0T10DRAFT_568076</name>
</gene>
<evidence type="ECO:0000259" key="9">
    <source>
        <dbReference type="PROSITE" id="PS50157"/>
    </source>
</evidence>
<dbReference type="PANTHER" id="PTHR24394:SF29">
    <property type="entry name" value="MYONEURIN"/>
    <property type="match status" value="1"/>
</dbReference>
<dbReference type="PANTHER" id="PTHR24394">
    <property type="entry name" value="ZINC FINGER PROTEIN"/>
    <property type="match status" value="1"/>
</dbReference>
<dbReference type="SMART" id="SM00355">
    <property type="entry name" value="ZnF_C2H2"/>
    <property type="match status" value="2"/>
</dbReference>
<comment type="subcellular location">
    <subcellularLocation>
        <location evidence="1">Nucleus</location>
    </subcellularLocation>
</comment>
<evidence type="ECO:0000256" key="5">
    <source>
        <dbReference type="ARBA" id="ARBA00022833"/>
    </source>
</evidence>
<evidence type="ECO:0000256" key="1">
    <source>
        <dbReference type="ARBA" id="ARBA00004123"/>
    </source>
</evidence>
<comment type="caution">
    <text evidence="10">The sequence shown here is derived from an EMBL/GenBank/DDBJ whole genome shotgun (WGS) entry which is preliminary data.</text>
</comment>
<evidence type="ECO:0000313" key="11">
    <source>
        <dbReference type="Proteomes" id="UP000777438"/>
    </source>
</evidence>
<evidence type="ECO:0000256" key="3">
    <source>
        <dbReference type="ARBA" id="ARBA00022737"/>
    </source>
</evidence>
<evidence type="ECO:0000313" key="10">
    <source>
        <dbReference type="EMBL" id="KAH6871775.1"/>
    </source>
</evidence>
<name>A0A9P8VTQ3_9HYPO</name>
<evidence type="ECO:0000256" key="4">
    <source>
        <dbReference type="ARBA" id="ARBA00022771"/>
    </source>
</evidence>
<dbReference type="OrthoDB" id="8117402at2759"/>
<sequence>MSPPIPGVSIIEPIPKSYAHPRSVIETTWDTLEMLVAESMAKLQHVIKNHLADQLRGMSAHSIATNGLEILPDILEGRPAAAPIKLLCFVHVVCSFYLLIYPQSRSQEGRWGRDRDDRDQMERVDRFGEADPRRDLRDDRDPREHKLFRSKMEPRASIAHEQDASQGWTDLFSQALSYISHLTRQDRQPYIQIVEALWKPTNMTEKQVISLGQAKLLQSSSPKDKEPETASASQTSEVSLAFVAKIFLTQFEYLTIQTVDDPELQISSLFMQHVQDVALDTHLPPDEYVNSYISHLWQQTDLLYAQTVPHTVPRTTYYRQGVELMEALISAFQLPKNQQTMQTAPKAPLLDSLDEPIEAMAPNLDAFGFPVEELNAGPQADFHSNNSQSQHPSTSRWRRSNSVEPEKLTNLYLANNQDTGWAKQVAATFQCTKCPKRFTRAYNLRSHLWSHMKQAFVCSVCGKAFARQHDRQSHESLHSGDKKFVCKGDLKAGGQWGCGRRFVRADALGRHLRSEIGYICIKPLVHEEVLEGQRPRQGQQDLLSRLEEVWGASCNR</sequence>
<dbReference type="Gene3D" id="3.30.160.60">
    <property type="entry name" value="Classic Zinc Finger"/>
    <property type="match status" value="3"/>
</dbReference>
<evidence type="ECO:0000256" key="7">
    <source>
        <dbReference type="PROSITE-ProRule" id="PRU00042"/>
    </source>
</evidence>
<evidence type="ECO:0000256" key="8">
    <source>
        <dbReference type="SAM" id="MobiDB-lite"/>
    </source>
</evidence>
<accession>A0A9P8VTQ3</accession>
<dbReference type="GO" id="GO:0000981">
    <property type="term" value="F:DNA-binding transcription factor activity, RNA polymerase II-specific"/>
    <property type="evidence" value="ECO:0007669"/>
    <property type="project" value="TreeGrafter"/>
</dbReference>
<proteinExistence type="predicted"/>
<dbReference type="PROSITE" id="PS50157">
    <property type="entry name" value="ZINC_FINGER_C2H2_2"/>
    <property type="match status" value="2"/>
</dbReference>
<organism evidence="10 11">
    <name type="scientific">Thelonectria olida</name>
    <dbReference type="NCBI Taxonomy" id="1576542"/>
    <lineage>
        <taxon>Eukaryota</taxon>
        <taxon>Fungi</taxon>
        <taxon>Dikarya</taxon>
        <taxon>Ascomycota</taxon>
        <taxon>Pezizomycotina</taxon>
        <taxon>Sordariomycetes</taxon>
        <taxon>Hypocreomycetidae</taxon>
        <taxon>Hypocreales</taxon>
        <taxon>Nectriaceae</taxon>
        <taxon>Thelonectria</taxon>
    </lineage>
</organism>
<dbReference type="InterPro" id="IPR036236">
    <property type="entry name" value="Znf_C2H2_sf"/>
</dbReference>
<feature type="domain" description="C2H2-type" evidence="9">
    <location>
        <begin position="456"/>
        <end position="483"/>
    </location>
</feature>
<dbReference type="Pfam" id="PF00096">
    <property type="entry name" value="zf-C2H2"/>
    <property type="match status" value="2"/>
</dbReference>
<dbReference type="EMBL" id="JAGPYM010000050">
    <property type="protein sequence ID" value="KAH6871775.1"/>
    <property type="molecule type" value="Genomic_DNA"/>
</dbReference>
<keyword evidence="5" id="KW-0862">Zinc</keyword>
<dbReference type="GO" id="GO:0008270">
    <property type="term" value="F:zinc ion binding"/>
    <property type="evidence" value="ECO:0007669"/>
    <property type="project" value="UniProtKB-KW"/>
</dbReference>
<keyword evidence="2" id="KW-0479">Metal-binding</keyword>
<evidence type="ECO:0000256" key="6">
    <source>
        <dbReference type="ARBA" id="ARBA00023242"/>
    </source>
</evidence>
<feature type="region of interest" description="Disordered" evidence="8">
    <location>
        <begin position="108"/>
        <end position="160"/>
    </location>
</feature>
<feature type="domain" description="C2H2-type" evidence="9">
    <location>
        <begin position="429"/>
        <end position="456"/>
    </location>
</feature>